<dbReference type="GO" id="GO:0005524">
    <property type="term" value="F:ATP binding"/>
    <property type="evidence" value="ECO:0007669"/>
    <property type="project" value="InterPro"/>
</dbReference>
<dbReference type="InterPro" id="IPR006555">
    <property type="entry name" value="ATP-dep_Helicase_C"/>
</dbReference>
<reference evidence="2" key="1">
    <citation type="submission" date="2018-05" db="EMBL/GenBank/DDBJ databases">
        <authorList>
            <person name="Lanie J.A."/>
            <person name="Ng W.-L."/>
            <person name="Kazmierczak K.M."/>
            <person name="Andrzejewski T.M."/>
            <person name="Davidsen T.M."/>
            <person name="Wayne K.J."/>
            <person name="Tettelin H."/>
            <person name="Glass J.I."/>
            <person name="Rusch D."/>
            <person name="Podicherti R."/>
            <person name="Tsui H.-C.T."/>
            <person name="Winkler M.E."/>
        </authorList>
    </citation>
    <scope>NUCLEOTIDE SEQUENCE</scope>
</reference>
<dbReference type="AlphaFoldDB" id="A0A382ILD5"/>
<accession>A0A382ILD5</accession>
<proteinExistence type="predicted"/>
<name>A0A382ILD5_9ZZZZ</name>
<organism evidence="2">
    <name type="scientific">marine metagenome</name>
    <dbReference type="NCBI Taxonomy" id="408172"/>
    <lineage>
        <taxon>unclassified sequences</taxon>
        <taxon>metagenomes</taxon>
        <taxon>ecological metagenomes</taxon>
    </lineage>
</organism>
<gene>
    <name evidence="2" type="ORF">METZ01_LOCUS252936</name>
</gene>
<dbReference type="InterPro" id="IPR045028">
    <property type="entry name" value="DinG/Rad3-like"/>
</dbReference>
<dbReference type="Pfam" id="PF13307">
    <property type="entry name" value="Helicase_C_2"/>
    <property type="match status" value="1"/>
</dbReference>
<dbReference type="GO" id="GO:0006139">
    <property type="term" value="P:nucleobase-containing compound metabolic process"/>
    <property type="evidence" value="ECO:0007669"/>
    <property type="project" value="InterPro"/>
</dbReference>
<dbReference type="SMART" id="SM00491">
    <property type="entry name" value="HELICc2"/>
    <property type="match status" value="1"/>
</dbReference>
<feature type="non-terminal residue" evidence="2">
    <location>
        <position position="1"/>
    </location>
</feature>
<sequence>EHLIEVITEPNPTSVYWIREGARQTYGIFCMAPVEVDEALKQNMFSQKDSVTLTSATLTTNGTFEHILRRLGFNPDTSNTLPSPFDYRSTTLTLIPKDLPDPRDDRYLDELSVGIADAAVAASGKTLALFTSHAAIRHAYNRIRNLIEHADSDIEVLAQGISGDTQRLIERLRQNSRCILLGTASMWEGIDVRGEALQVVIITRLPFDVPTDPIYQARSEQYSNAFMDYAVPNAIMKFRQGFGRLIRSSSDRGIFIVMDNRLVRSRYGSKFIESLPSMTVKQCRRDELRESIELWLSQT</sequence>
<dbReference type="GO" id="GO:0016818">
    <property type="term" value="F:hydrolase activity, acting on acid anhydrides, in phosphorus-containing anhydrides"/>
    <property type="evidence" value="ECO:0007669"/>
    <property type="project" value="InterPro"/>
</dbReference>
<dbReference type="InterPro" id="IPR027417">
    <property type="entry name" value="P-loop_NTPase"/>
</dbReference>
<dbReference type="Gene3D" id="3.40.50.300">
    <property type="entry name" value="P-loop containing nucleotide triphosphate hydrolases"/>
    <property type="match status" value="1"/>
</dbReference>
<dbReference type="PANTHER" id="PTHR11472">
    <property type="entry name" value="DNA REPAIR DEAD HELICASE RAD3/XP-D SUBFAMILY MEMBER"/>
    <property type="match status" value="1"/>
</dbReference>
<dbReference type="GO" id="GO:0003678">
    <property type="term" value="F:DNA helicase activity"/>
    <property type="evidence" value="ECO:0007669"/>
    <property type="project" value="TreeGrafter"/>
</dbReference>
<dbReference type="SUPFAM" id="SSF52540">
    <property type="entry name" value="P-loop containing nucleoside triphosphate hydrolases"/>
    <property type="match status" value="1"/>
</dbReference>
<dbReference type="GO" id="GO:0003676">
    <property type="term" value="F:nucleic acid binding"/>
    <property type="evidence" value="ECO:0007669"/>
    <property type="project" value="InterPro"/>
</dbReference>
<dbReference type="PANTHER" id="PTHR11472:SF34">
    <property type="entry name" value="REGULATOR OF TELOMERE ELONGATION HELICASE 1"/>
    <property type="match status" value="1"/>
</dbReference>
<dbReference type="EMBL" id="UINC01067927">
    <property type="protein sequence ID" value="SVC00082.1"/>
    <property type="molecule type" value="Genomic_DNA"/>
</dbReference>
<evidence type="ECO:0000259" key="1">
    <source>
        <dbReference type="SMART" id="SM00491"/>
    </source>
</evidence>
<feature type="domain" description="ATP-dependent helicase C-terminal" evidence="1">
    <location>
        <begin position="133"/>
        <end position="264"/>
    </location>
</feature>
<protein>
    <recommendedName>
        <fullName evidence="1">ATP-dependent helicase C-terminal domain-containing protein</fullName>
    </recommendedName>
</protein>
<evidence type="ECO:0000313" key="2">
    <source>
        <dbReference type="EMBL" id="SVC00082.1"/>
    </source>
</evidence>